<name>A0A6J4UPL2_9BACT</name>
<proteinExistence type="predicted"/>
<sequence>MAGMRDAVVAALRARYGEGWAADEEANIRFSADAEALLQGIDGIHLLGDAEFEDGEVTLRVWVDRPVPDLMTADELAFAVFGRLAEEVFYAERRFEAGGLRYPFVTGSPRRGHVGALVMTGPYAADFAERFRQRITGGVRYHA</sequence>
<evidence type="ECO:0000313" key="1">
    <source>
        <dbReference type="EMBL" id="CAA9554160.1"/>
    </source>
</evidence>
<protein>
    <submittedName>
        <fullName evidence="1">Uncharacterized protein</fullName>
    </submittedName>
</protein>
<gene>
    <name evidence="1" type="ORF">AVDCRST_MAG59-2027</name>
</gene>
<accession>A0A6J4UPL2</accession>
<organism evidence="1">
    <name type="scientific">uncultured Thermomicrobiales bacterium</name>
    <dbReference type="NCBI Taxonomy" id="1645740"/>
    <lineage>
        <taxon>Bacteria</taxon>
        <taxon>Pseudomonadati</taxon>
        <taxon>Thermomicrobiota</taxon>
        <taxon>Thermomicrobia</taxon>
        <taxon>Thermomicrobiales</taxon>
        <taxon>environmental samples</taxon>
    </lineage>
</organism>
<reference evidence="1" key="1">
    <citation type="submission" date="2020-02" db="EMBL/GenBank/DDBJ databases">
        <authorList>
            <person name="Meier V. D."/>
        </authorList>
    </citation>
    <scope>NUCLEOTIDE SEQUENCE</scope>
    <source>
        <strain evidence="1">AVDCRST_MAG59</strain>
    </source>
</reference>
<dbReference type="EMBL" id="CADCWF010000126">
    <property type="protein sequence ID" value="CAA9554160.1"/>
    <property type="molecule type" value="Genomic_DNA"/>
</dbReference>
<dbReference type="AlphaFoldDB" id="A0A6J4UPL2"/>